<evidence type="ECO:0000313" key="2">
    <source>
        <dbReference type="EMBL" id="MCT2042137.1"/>
    </source>
</evidence>
<dbReference type="PANTHER" id="PTHR42923:SF3">
    <property type="entry name" value="PROTOPORPHYRINOGEN OXIDASE"/>
    <property type="match status" value="1"/>
</dbReference>
<dbReference type="InterPro" id="IPR036188">
    <property type="entry name" value="FAD/NAD-bd_sf"/>
</dbReference>
<feature type="domain" description="Amine oxidase" evidence="1">
    <location>
        <begin position="19"/>
        <end position="460"/>
    </location>
</feature>
<dbReference type="SUPFAM" id="SSF54373">
    <property type="entry name" value="FAD-linked reductases, C-terminal domain"/>
    <property type="match status" value="1"/>
</dbReference>
<dbReference type="Gene3D" id="3.50.50.60">
    <property type="entry name" value="FAD/NAD(P)-binding domain"/>
    <property type="match status" value="1"/>
</dbReference>
<dbReference type="InterPro" id="IPR050464">
    <property type="entry name" value="Zeta_carotene_desat/Oxidored"/>
</dbReference>
<dbReference type="Pfam" id="PF01593">
    <property type="entry name" value="Amino_oxidase"/>
    <property type="match status" value="1"/>
</dbReference>
<organism evidence="2 3">
    <name type="scientific">Pseudoclavibacter albus</name>
    <dbReference type="NCBI Taxonomy" id="272241"/>
    <lineage>
        <taxon>Bacteria</taxon>
        <taxon>Bacillati</taxon>
        <taxon>Actinomycetota</taxon>
        <taxon>Actinomycetes</taxon>
        <taxon>Micrococcales</taxon>
        <taxon>Microbacteriaceae</taxon>
        <taxon>Pseudoclavibacter</taxon>
    </lineage>
</organism>
<gene>
    <name evidence="2" type="ORF">M3D15_02100</name>
</gene>
<comment type="caution">
    <text evidence="2">The sequence shown here is derived from an EMBL/GenBank/DDBJ whole genome shotgun (WGS) entry which is preliminary data.</text>
</comment>
<reference evidence="2 3" key="1">
    <citation type="submission" date="2022-04" db="EMBL/GenBank/DDBJ databases">
        <title>Human microbiome associated bacterial genomes.</title>
        <authorList>
            <person name="Sandstrom S."/>
            <person name="Salamzade R."/>
            <person name="Kalan L.R."/>
        </authorList>
    </citation>
    <scope>NUCLEOTIDE SEQUENCE [LARGE SCALE GENOMIC DNA]</scope>
    <source>
        <strain evidence="3">p3-SID1799</strain>
    </source>
</reference>
<sequence length="464" mass="48520">MILPSDDAMPDLIVIGAGMAGLVAANRAVRADASVLVLEAGRTIGGMLRPATLGGVRIDIGAEAFATRGAALDPLLAELGLDADVVEPNQHGSWGYSDGAAYPLPKGGMLGIPADPLDDCARAILGEEAAQRAAADLELGPEVGMNAEHLADFVAARMGQTVVDRLVTPVCRGVYSLDAYELDHRVLVPGLECRLQEEGSLQGAIRAMRRGGAPGAAVRGIAGGMHRIPERLAEAIRARGGEIRFGDPVRRIAPQDDTWRVELMSGGSFEARNVIATVPVDGAIAPGTDVEALTAGPVAETVALRLHAPELDAAQRGTGILVGEPAGEVAAKAATHTSAKWPWIAEALEDGEHIVRFSYPPREGEGMPLTAGLDNDALRTRALTDLALLFGIEVQPESVRAMTRQTWHMPAPGARLGRSQEVAGLRLWAEDQPGLALAGTWIDGTGLANVVPGAERAALRHLGR</sequence>
<dbReference type="Gene3D" id="3.90.660.20">
    <property type="entry name" value="Protoporphyrinogen oxidase, mitochondrial, domain 2"/>
    <property type="match status" value="1"/>
</dbReference>
<dbReference type="Proteomes" id="UP001525379">
    <property type="component" value="Unassembled WGS sequence"/>
</dbReference>
<dbReference type="SUPFAM" id="SSF51905">
    <property type="entry name" value="FAD/NAD(P)-binding domain"/>
    <property type="match status" value="1"/>
</dbReference>
<dbReference type="InterPro" id="IPR002937">
    <property type="entry name" value="Amino_oxidase"/>
</dbReference>
<evidence type="ECO:0000259" key="1">
    <source>
        <dbReference type="Pfam" id="PF01593"/>
    </source>
</evidence>
<proteinExistence type="predicted"/>
<protein>
    <submittedName>
        <fullName evidence="2">FAD-dependent oxidoreductase</fullName>
    </submittedName>
</protein>
<dbReference type="RefSeq" id="WP_260103768.1">
    <property type="nucleotide sequence ID" value="NZ_JALXSQ010000004.1"/>
</dbReference>
<dbReference type="PANTHER" id="PTHR42923">
    <property type="entry name" value="PROTOPORPHYRINOGEN OXIDASE"/>
    <property type="match status" value="1"/>
</dbReference>
<name>A0ABT2HUZ5_9MICO</name>
<accession>A0ABT2HUZ5</accession>
<dbReference type="Gene3D" id="1.10.3110.10">
    <property type="entry name" value="protoporphyrinogen ix oxidase, domain 3"/>
    <property type="match status" value="1"/>
</dbReference>
<evidence type="ECO:0000313" key="3">
    <source>
        <dbReference type="Proteomes" id="UP001525379"/>
    </source>
</evidence>
<dbReference type="EMBL" id="JALXSQ010000004">
    <property type="protein sequence ID" value="MCT2042137.1"/>
    <property type="molecule type" value="Genomic_DNA"/>
</dbReference>
<keyword evidence="3" id="KW-1185">Reference proteome</keyword>